<feature type="chain" id="PRO_5014746857" evidence="1">
    <location>
        <begin position="29"/>
        <end position="126"/>
    </location>
</feature>
<accession>A0A2M4C6Z8</accession>
<protein>
    <submittedName>
        <fullName evidence="2">Putative secreted protein</fullName>
    </submittedName>
</protein>
<organism evidence="2">
    <name type="scientific">Anopheles marajoara</name>
    <dbReference type="NCBI Taxonomy" id="58244"/>
    <lineage>
        <taxon>Eukaryota</taxon>
        <taxon>Metazoa</taxon>
        <taxon>Ecdysozoa</taxon>
        <taxon>Arthropoda</taxon>
        <taxon>Hexapoda</taxon>
        <taxon>Insecta</taxon>
        <taxon>Pterygota</taxon>
        <taxon>Neoptera</taxon>
        <taxon>Endopterygota</taxon>
        <taxon>Diptera</taxon>
        <taxon>Nematocera</taxon>
        <taxon>Culicoidea</taxon>
        <taxon>Culicidae</taxon>
        <taxon>Anophelinae</taxon>
        <taxon>Anopheles</taxon>
    </lineage>
</organism>
<proteinExistence type="predicted"/>
<evidence type="ECO:0000256" key="1">
    <source>
        <dbReference type="SAM" id="SignalP"/>
    </source>
</evidence>
<dbReference type="EMBL" id="GGFJ01011961">
    <property type="protein sequence ID" value="MBW61102.1"/>
    <property type="molecule type" value="Transcribed_RNA"/>
</dbReference>
<evidence type="ECO:0000313" key="2">
    <source>
        <dbReference type="EMBL" id="MBW61102.1"/>
    </source>
</evidence>
<reference evidence="2" key="1">
    <citation type="submission" date="2018-01" db="EMBL/GenBank/DDBJ databases">
        <title>An insight into the sialome of Amazonian anophelines.</title>
        <authorList>
            <person name="Ribeiro J.M."/>
            <person name="Scarpassa V."/>
            <person name="Calvo E."/>
        </authorList>
    </citation>
    <scope>NUCLEOTIDE SEQUENCE</scope>
    <source>
        <tissue evidence="2">Salivary glands</tissue>
    </source>
</reference>
<keyword evidence="1" id="KW-0732">Signal</keyword>
<sequence length="126" mass="13450">MVISNCSISLFGARLHLLLLASVWGASSKLPSARWSDGTSDGTPHACSTCFSSCGPVSIACMIALESFPSSALISISIPCCDRTVLISGTIDSVNVDQSLFSSPTYSIRHPRITFWQSPAHGLWCR</sequence>
<dbReference type="AlphaFoldDB" id="A0A2M4C6Z8"/>
<name>A0A2M4C6Z8_9DIPT</name>
<feature type="signal peptide" evidence="1">
    <location>
        <begin position="1"/>
        <end position="28"/>
    </location>
</feature>